<evidence type="ECO:0000313" key="12">
    <source>
        <dbReference type="EMBL" id="TWT63469.1"/>
    </source>
</evidence>
<evidence type="ECO:0000256" key="6">
    <source>
        <dbReference type="ARBA" id="ARBA00022692"/>
    </source>
</evidence>
<evidence type="ECO:0000256" key="4">
    <source>
        <dbReference type="ARBA" id="ARBA00022448"/>
    </source>
</evidence>
<evidence type="ECO:0000256" key="7">
    <source>
        <dbReference type="ARBA" id="ARBA00022927"/>
    </source>
</evidence>
<comment type="subcellular location">
    <subcellularLocation>
        <location evidence="1">Cell membrane</location>
        <topology evidence="1">Single-pass membrane protein</topology>
    </subcellularLocation>
</comment>
<comment type="similarity">
    <text evidence="2">Belongs to the YajC family.</text>
</comment>
<dbReference type="PANTHER" id="PTHR33909">
    <property type="entry name" value="SEC TRANSLOCON ACCESSORY COMPLEX SUBUNIT YAJC"/>
    <property type="match status" value="1"/>
</dbReference>
<dbReference type="NCBIfam" id="TIGR00739">
    <property type="entry name" value="yajC"/>
    <property type="match status" value="1"/>
</dbReference>
<evidence type="ECO:0000256" key="8">
    <source>
        <dbReference type="ARBA" id="ARBA00022989"/>
    </source>
</evidence>
<dbReference type="Proteomes" id="UP000316095">
    <property type="component" value="Unassembled WGS sequence"/>
</dbReference>
<dbReference type="GO" id="GO:0005886">
    <property type="term" value="C:plasma membrane"/>
    <property type="evidence" value="ECO:0007669"/>
    <property type="project" value="UniProtKB-SubCell"/>
</dbReference>
<evidence type="ECO:0000256" key="5">
    <source>
        <dbReference type="ARBA" id="ARBA00022475"/>
    </source>
</evidence>
<dbReference type="GO" id="GO:0015031">
    <property type="term" value="P:protein transport"/>
    <property type="evidence" value="ECO:0007669"/>
    <property type="project" value="UniProtKB-KW"/>
</dbReference>
<reference evidence="12 13" key="1">
    <citation type="submission" date="2019-02" db="EMBL/GenBank/DDBJ databases">
        <title>Deep-cultivation of Planctomycetes and their phenomic and genomic characterization uncovers novel biology.</title>
        <authorList>
            <person name="Wiegand S."/>
            <person name="Jogler M."/>
            <person name="Boedeker C."/>
            <person name="Pinto D."/>
            <person name="Vollmers J."/>
            <person name="Rivas-Marin E."/>
            <person name="Kohn T."/>
            <person name="Peeters S.H."/>
            <person name="Heuer A."/>
            <person name="Rast P."/>
            <person name="Oberbeckmann S."/>
            <person name="Bunk B."/>
            <person name="Jeske O."/>
            <person name="Meyerdierks A."/>
            <person name="Storesund J.E."/>
            <person name="Kallscheuer N."/>
            <person name="Luecker S."/>
            <person name="Lage O.M."/>
            <person name="Pohl T."/>
            <person name="Merkel B.J."/>
            <person name="Hornburger P."/>
            <person name="Mueller R.-W."/>
            <person name="Bruemmer F."/>
            <person name="Labrenz M."/>
            <person name="Spormann A.M."/>
            <person name="Op Den Camp H."/>
            <person name="Overmann J."/>
            <person name="Amann R."/>
            <person name="Jetten M.S.M."/>
            <person name="Mascher T."/>
            <person name="Medema M.H."/>
            <person name="Devos D.P."/>
            <person name="Kaster A.-K."/>
            <person name="Ovreas L."/>
            <person name="Rohde M."/>
            <person name="Galperin M.Y."/>
            <person name="Jogler C."/>
        </authorList>
    </citation>
    <scope>NUCLEOTIDE SEQUENCE [LARGE SCALE GENOMIC DNA]</scope>
    <source>
        <strain evidence="12 13">Pan54</strain>
    </source>
</reference>
<keyword evidence="13" id="KW-1185">Reference proteome</keyword>
<organism evidence="12 13">
    <name type="scientific">Rubinisphaera italica</name>
    <dbReference type="NCBI Taxonomy" id="2527969"/>
    <lineage>
        <taxon>Bacteria</taxon>
        <taxon>Pseudomonadati</taxon>
        <taxon>Planctomycetota</taxon>
        <taxon>Planctomycetia</taxon>
        <taxon>Planctomycetales</taxon>
        <taxon>Planctomycetaceae</taxon>
        <taxon>Rubinisphaera</taxon>
    </lineage>
</organism>
<keyword evidence="10 11" id="KW-0472">Membrane</keyword>
<gene>
    <name evidence="12" type="ORF">Pan54_42220</name>
</gene>
<keyword evidence="6 11" id="KW-0812">Transmembrane</keyword>
<dbReference type="PANTHER" id="PTHR33909:SF1">
    <property type="entry name" value="SEC TRANSLOCON ACCESSORY COMPLEX SUBUNIT YAJC"/>
    <property type="match status" value="1"/>
</dbReference>
<comment type="caution">
    <text evidence="12">The sequence shown here is derived from an EMBL/GenBank/DDBJ whole genome shotgun (WGS) entry which is preliminary data.</text>
</comment>
<dbReference type="OrthoDB" id="9800132at2"/>
<evidence type="ECO:0000256" key="1">
    <source>
        <dbReference type="ARBA" id="ARBA00004162"/>
    </source>
</evidence>
<keyword evidence="8 11" id="KW-1133">Transmembrane helix</keyword>
<dbReference type="InterPro" id="IPR003849">
    <property type="entry name" value="Preprotein_translocase_YajC"/>
</dbReference>
<protein>
    <recommendedName>
        <fullName evidence="3">Sec translocon accessory complex subunit YajC</fullName>
    </recommendedName>
</protein>
<evidence type="ECO:0000256" key="9">
    <source>
        <dbReference type="ARBA" id="ARBA00023010"/>
    </source>
</evidence>
<dbReference type="EMBL" id="SJPG01000001">
    <property type="protein sequence ID" value="TWT63469.1"/>
    <property type="molecule type" value="Genomic_DNA"/>
</dbReference>
<keyword evidence="4" id="KW-0813">Transport</keyword>
<feature type="transmembrane region" description="Helical" evidence="11">
    <location>
        <begin position="29"/>
        <end position="51"/>
    </location>
</feature>
<evidence type="ECO:0000256" key="11">
    <source>
        <dbReference type="SAM" id="Phobius"/>
    </source>
</evidence>
<dbReference type="Pfam" id="PF02699">
    <property type="entry name" value="YajC"/>
    <property type="match status" value="1"/>
</dbReference>
<dbReference type="SMART" id="SM01323">
    <property type="entry name" value="YajC"/>
    <property type="match status" value="1"/>
</dbReference>
<evidence type="ECO:0000256" key="2">
    <source>
        <dbReference type="ARBA" id="ARBA00006742"/>
    </source>
</evidence>
<dbReference type="RefSeq" id="WP_146505209.1">
    <property type="nucleotide sequence ID" value="NZ_SJPG01000001.1"/>
</dbReference>
<keyword evidence="9" id="KW-0811">Translocation</keyword>
<accession>A0A5C5XLP7</accession>
<keyword evidence="7" id="KW-0653">Protein transport</keyword>
<keyword evidence="5" id="KW-1003">Cell membrane</keyword>
<name>A0A5C5XLP7_9PLAN</name>
<evidence type="ECO:0000256" key="3">
    <source>
        <dbReference type="ARBA" id="ARBA00014962"/>
    </source>
</evidence>
<proteinExistence type="inferred from homology"/>
<sequence>MAFSTQILHQICLLAQEAAEGGGAAEQPGLFDVFGVPVMVMIAIYVVLVMLPQNKERKGRQDFLSNLKKNDQVVTIGGVFGTVTGFSADGTQVTLRVDENTRIRVRKSSIESIVKTEGEEKPA</sequence>
<evidence type="ECO:0000313" key="13">
    <source>
        <dbReference type="Proteomes" id="UP000316095"/>
    </source>
</evidence>
<dbReference type="AlphaFoldDB" id="A0A5C5XLP7"/>
<evidence type="ECO:0000256" key="10">
    <source>
        <dbReference type="ARBA" id="ARBA00023136"/>
    </source>
</evidence>